<keyword evidence="3" id="KW-1185">Reference proteome</keyword>
<reference evidence="2 3" key="1">
    <citation type="submission" date="2018-02" db="EMBL/GenBank/DDBJ databases">
        <title>Genomic Encyclopedia of Archaeal and Bacterial Type Strains, Phase II (KMG-II): from individual species to whole genera.</title>
        <authorList>
            <person name="Goeker M."/>
        </authorList>
    </citation>
    <scope>NUCLEOTIDE SEQUENCE [LARGE SCALE GENOMIC DNA]</scope>
    <source>
        <strain evidence="2 3">YU 961-1</strain>
    </source>
</reference>
<evidence type="ECO:0000313" key="3">
    <source>
        <dbReference type="Proteomes" id="UP000239203"/>
    </source>
</evidence>
<name>A0A2S6GLM4_9PSEU</name>
<evidence type="ECO:0000313" key="2">
    <source>
        <dbReference type="EMBL" id="PPK66127.1"/>
    </source>
</evidence>
<accession>A0A2S6GLM4</accession>
<feature type="transmembrane region" description="Helical" evidence="1">
    <location>
        <begin position="14"/>
        <end position="35"/>
    </location>
</feature>
<protein>
    <submittedName>
        <fullName evidence="2">Uncharacterized protein DUF1360</fullName>
    </submittedName>
</protein>
<evidence type="ECO:0000256" key="1">
    <source>
        <dbReference type="SAM" id="Phobius"/>
    </source>
</evidence>
<dbReference type="RefSeq" id="WP_104480612.1">
    <property type="nucleotide sequence ID" value="NZ_CP154825.1"/>
</dbReference>
<dbReference type="OrthoDB" id="4722315at2"/>
<sequence>MSTGRSFNGSDKPLAGYVRALATYAAAVAGAVGVGRLRGARLPDRFTLAETVLLVVATHRGSRMLTKDAVLSPLRAPFTRHEGPAGAGEVNEVVAPTASAHVHAVGELLTCPFCAAVWTATALLACHVVAPRPARLVTTGLTVVAGADALHLLYDALKEHVES</sequence>
<dbReference type="Pfam" id="PF07098">
    <property type="entry name" value="DUF1360"/>
    <property type="match status" value="1"/>
</dbReference>
<dbReference type="InterPro" id="IPR010773">
    <property type="entry name" value="Mycophage_PG1_Gp7"/>
</dbReference>
<organism evidence="2 3">
    <name type="scientific">Actinokineospora auranticolor</name>
    <dbReference type="NCBI Taxonomy" id="155976"/>
    <lineage>
        <taxon>Bacteria</taxon>
        <taxon>Bacillati</taxon>
        <taxon>Actinomycetota</taxon>
        <taxon>Actinomycetes</taxon>
        <taxon>Pseudonocardiales</taxon>
        <taxon>Pseudonocardiaceae</taxon>
        <taxon>Actinokineospora</taxon>
    </lineage>
</organism>
<keyword evidence="1" id="KW-0472">Membrane</keyword>
<proteinExistence type="predicted"/>
<gene>
    <name evidence="2" type="ORF">CLV40_11191</name>
</gene>
<keyword evidence="1" id="KW-1133">Transmembrane helix</keyword>
<keyword evidence="1" id="KW-0812">Transmembrane</keyword>
<comment type="caution">
    <text evidence="2">The sequence shown here is derived from an EMBL/GenBank/DDBJ whole genome shotgun (WGS) entry which is preliminary data.</text>
</comment>
<dbReference type="EMBL" id="PTIX01000011">
    <property type="protein sequence ID" value="PPK66127.1"/>
    <property type="molecule type" value="Genomic_DNA"/>
</dbReference>
<dbReference type="AlphaFoldDB" id="A0A2S6GLM4"/>
<dbReference type="Proteomes" id="UP000239203">
    <property type="component" value="Unassembled WGS sequence"/>
</dbReference>